<evidence type="ECO:0000313" key="1">
    <source>
        <dbReference type="EMBL" id="KAF5795952.1"/>
    </source>
</evidence>
<proteinExistence type="predicted"/>
<dbReference type="Proteomes" id="UP000215914">
    <property type="component" value="Chromosome 8"/>
</dbReference>
<protein>
    <submittedName>
        <fullName evidence="2">Uncharacterized protein</fullName>
    </submittedName>
</protein>
<dbReference type="EMBL" id="MNCJ02000323">
    <property type="protein sequence ID" value="KAF5795952.1"/>
    <property type="molecule type" value="Genomic_DNA"/>
</dbReference>
<organism evidence="2 3">
    <name type="scientific">Helianthus annuus</name>
    <name type="common">Common sunflower</name>
    <dbReference type="NCBI Taxonomy" id="4232"/>
    <lineage>
        <taxon>Eukaryota</taxon>
        <taxon>Viridiplantae</taxon>
        <taxon>Streptophyta</taxon>
        <taxon>Embryophyta</taxon>
        <taxon>Tracheophyta</taxon>
        <taxon>Spermatophyta</taxon>
        <taxon>Magnoliopsida</taxon>
        <taxon>eudicotyledons</taxon>
        <taxon>Gunneridae</taxon>
        <taxon>Pentapetalae</taxon>
        <taxon>asterids</taxon>
        <taxon>campanulids</taxon>
        <taxon>Asterales</taxon>
        <taxon>Asteraceae</taxon>
        <taxon>Asteroideae</taxon>
        <taxon>Heliantheae alliance</taxon>
        <taxon>Heliantheae</taxon>
        <taxon>Helianthus</taxon>
    </lineage>
</organism>
<dbReference type="InParanoid" id="A0A251U7H1"/>
<evidence type="ECO:0000313" key="3">
    <source>
        <dbReference type="Proteomes" id="UP000215914"/>
    </source>
</evidence>
<dbReference type="Gramene" id="mRNA:HanXRQr2_Chr08g0345671">
    <property type="protein sequence ID" value="mRNA:HanXRQr2_Chr08g0345671"/>
    <property type="gene ID" value="HanXRQr2_Chr08g0345671"/>
</dbReference>
<keyword evidence="3" id="KW-1185">Reference proteome</keyword>
<reference evidence="1 3" key="1">
    <citation type="journal article" date="2017" name="Nature">
        <title>The sunflower genome provides insights into oil metabolism, flowering and Asterid evolution.</title>
        <authorList>
            <person name="Badouin H."/>
            <person name="Gouzy J."/>
            <person name="Grassa C.J."/>
            <person name="Murat F."/>
            <person name="Staton S.E."/>
            <person name="Cottret L."/>
            <person name="Lelandais-Briere C."/>
            <person name="Owens G.L."/>
            <person name="Carrere S."/>
            <person name="Mayjonade B."/>
            <person name="Legrand L."/>
            <person name="Gill N."/>
            <person name="Kane N.C."/>
            <person name="Bowers J.E."/>
            <person name="Hubner S."/>
            <person name="Bellec A."/>
            <person name="Berard A."/>
            <person name="Berges H."/>
            <person name="Blanchet N."/>
            <person name="Boniface M.C."/>
            <person name="Brunel D."/>
            <person name="Catrice O."/>
            <person name="Chaidir N."/>
            <person name="Claudel C."/>
            <person name="Donnadieu C."/>
            <person name="Faraut T."/>
            <person name="Fievet G."/>
            <person name="Helmstetter N."/>
            <person name="King M."/>
            <person name="Knapp S.J."/>
            <person name="Lai Z."/>
            <person name="Le Paslier M.C."/>
            <person name="Lippi Y."/>
            <person name="Lorenzon L."/>
            <person name="Mandel J.R."/>
            <person name="Marage G."/>
            <person name="Marchand G."/>
            <person name="Marquand E."/>
            <person name="Bret-Mestries E."/>
            <person name="Morien E."/>
            <person name="Nambeesan S."/>
            <person name="Nguyen T."/>
            <person name="Pegot-Espagnet P."/>
            <person name="Pouilly N."/>
            <person name="Raftis F."/>
            <person name="Sallet E."/>
            <person name="Schiex T."/>
            <person name="Thomas J."/>
            <person name="Vandecasteele C."/>
            <person name="Vares D."/>
            <person name="Vear F."/>
            <person name="Vautrin S."/>
            <person name="Crespi M."/>
            <person name="Mangin B."/>
            <person name="Burke J.M."/>
            <person name="Salse J."/>
            <person name="Munos S."/>
            <person name="Vincourt P."/>
            <person name="Rieseberg L.H."/>
            <person name="Langlade N.B."/>
        </authorList>
    </citation>
    <scope>NUCLEOTIDE SEQUENCE [LARGE SCALE GENOMIC DNA]</scope>
    <source>
        <strain evidence="3">cv. SF193</strain>
        <tissue evidence="1">Leaves</tissue>
    </source>
</reference>
<reference evidence="1" key="3">
    <citation type="submission" date="2020-06" db="EMBL/GenBank/DDBJ databases">
        <title>Helianthus annuus Genome sequencing and assembly Release 2.</title>
        <authorList>
            <person name="Gouzy J."/>
            <person name="Langlade N."/>
            <person name="Munos S."/>
        </authorList>
    </citation>
    <scope>NUCLEOTIDE SEQUENCE</scope>
    <source>
        <tissue evidence="1">Leaves</tissue>
    </source>
</reference>
<dbReference type="EMBL" id="CM007897">
    <property type="protein sequence ID" value="OTG19029.1"/>
    <property type="molecule type" value="Genomic_DNA"/>
</dbReference>
<name>A0A251U7H1_HELAN</name>
<gene>
    <name evidence="2" type="ORF">HannXRQ_Chr08g0229501</name>
    <name evidence="1" type="ORF">HanXRQr2_Chr08g0345671</name>
</gene>
<sequence>MMKGQFVGFSKSIEDSNLSTFEFFELVKIMECPRQDDRKKVVKNGHEAKFIQKFC</sequence>
<reference evidence="2" key="2">
    <citation type="submission" date="2017-02" db="EMBL/GenBank/DDBJ databases">
        <title>Sunflower complete genome.</title>
        <authorList>
            <person name="Langlade N."/>
            <person name="Munos S."/>
        </authorList>
    </citation>
    <scope>NUCLEOTIDE SEQUENCE [LARGE SCALE GENOMIC DNA]</scope>
    <source>
        <tissue evidence="2">Leaves</tissue>
    </source>
</reference>
<evidence type="ECO:0000313" key="2">
    <source>
        <dbReference type="EMBL" id="OTG19029.1"/>
    </source>
</evidence>
<accession>A0A251U7H1</accession>
<dbReference type="AlphaFoldDB" id="A0A251U7H1"/>